<keyword evidence="7" id="KW-0732">Signal</keyword>
<feature type="modified residue" description="4-aspartylphosphate" evidence="6">
    <location>
        <position position="349"/>
    </location>
</feature>
<dbReference type="Pfam" id="PF02518">
    <property type="entry name" value="HATPase_c"/>
    <property type="match status" value="1"/>
</dbReference>
<gene>
    <name evidence="10" type="ORF">CAL19_16550</name>
</gene>
<dbReference type="EMBL" id="NEVK01000008">
    <property type="protein sequence ID" value="OZI16302.1"/>
    <property type="molecule type" value="Genomic_DNA"/>
</dbReference>
<feature type="domain" description="Response regulatory" evidence="9">
    <location>
        <begin position="300"/>
        <end position="417"/>
    </location>
</feature>
<dbReference type="GO" id="GO:0005886">
    <property type="term" value="C:plasma membrane"/>
    <property type="evidence" value="ECO:0007669"/>
    <property type="project" value="TreeGrafter"/>
</dbReference>
<evidence type="ECO:0000256" key="4">
    <source>
        <dbReference type="ARBA" id="ARBA00022679"/>
    </source>
</evidence>
<dbReference type="SUPFAM" id="SSF47384">
    <property type="entry name" value="Homodimeric domain of signal transducing histidine kinase"/>
    <property type="match status" value="1"/>
</dbReference>
<keyword evidence="5" id="KW-0418">Kinase</keyword>
<evidence type="ECO:0000256" key="3">
    <source>
        <dbReference type="ARBA" id="ARBA00022553"/>
    </source>
</evidence>
<dbReference type="InterPro" id="IPR004358">
    <property type="entry name" value="Sig_transdc_His_kin-like_C"/>
</dbReference>
<dbReference type="PRINTS" id="PR00344">
    <property type="entry name" value="BCTRLSENSOR"/>
</dbReference>
<feature type="chain" id="PRO_5013079729" description="histidine kinase" evidence="7">
    <location>
        <begin position="17"/>
        <end position="426"/>
    </location>
</feature>
<dbReference type="InterPro" id="IPR036890">
    <property type="entry name" value="HATPase_C_sf"/>
</dbReference>
<comment type="catalytic activity">
    <reaction evidence="1">
        <text>ATP + protein L-histidine = ADP + protein N-phospho-L-histidine.</text>
        <dbReference type="EC" id="2.7.13.3"/>
    </reaction>
</comment>
<dbReference type="Gene3D" id="3.30.565.10">
    <property type="entry name" value="Histidine kinase-like ATPase, C-terminal domain"/>
    <property type="match status" value="1"/>
</dbReference>
<comment type="caution">
    <text evidence="10">The sequence shown here is derived from an EMBL/GenBank/DDBJ whole genome shotgun (WGS) entry which is preliminary data.</text>
</comment>
<evidence type="ECO:0000256" key="2">
    <source>
        <dbReference type="ARBA" id="ARBA00012438"/>
    </source>
</evidence>
<dbReference type="Gene3D" id="3.40.50.2300">
    <property type="match status" value="1"/>
</dbReference>
<dbReference type="Gene3D" id="1.10.287.130">
    <property type="match status" value="1"/>
</dbReference>
<dbReference type="InterPro" id="IPR001789">
    <property type="entry name" value="Sig_transdc_resp-reg_receiver"/>
</dbReference>
<feature type="signal peptide" evidence="7">
    <location>
        <begin position="1"/>
        <end position="16"/>
    </location>
</feature>
<evidence type="ECO:0000259" key="8">
    <source>
        <dbReference type="PROSITE" id="PS50109"/>
    </source>
</evidence>
<dbReference type="GO" id="GO:0009927">
    <property type="term" value="F:histidine phosphotransfer kinase activity"/>
    <property type="evidence" value="ECO:0007669"/>
    <property type="project" value="TreeGrafter"/>
</dbReference>
<dbReference type="GO" id="GO:0000155">
    <property type="term" value="F:phosphorelay sensor kinase activity"/>
    <property type="evidence" value="ECO:0007669"/>
    <property type="project" value="InterPro"/>
</dbReference>
<dbReference type="InterPro" id="IPR036097">
    <property type="entry name" value="HisK_dim/P_sf"/>
</dbReference>
<evidence type="ECO:0000259" key="9">
    <source>
        <dbReference type="PROSITE" id="PS50110"/>
    </source>
</evidence>
<dbReference type="CDD" id="cd17546">
    <property type="entry name" value="REC_hyHK_CKI1_RcsC-like"/>
    <property type="match status" value="1"/>
</dbReference>
<organism evidence="10 11">
    <name type="scientific">Bordetella genomosp. 7</name>
    <dbReference type="NCBI Taxonomy" id="1416805"/>
    <lineage>
        <taxon>Bacteria</taxon>
        <taxon>Pseudomonadati</taxon>
        <taxon>Pseudomonadota</taxon>
        <taxon>Betaproteobacteria</taxon>
        <taxon>Burkholderiales</taxon>
        <taxon>Alcaligenaceae</taxon>
        <taxon>Bordetella</taxon>
    </lineage>
</organism>
<evidence type="ECO:0000256" key="7">
    <source>
        <dbReference type="SAM" id="SignalP"/>
    </source>
</evidence>
<accession>A0A261QV87</accession>
<dbReference type="EC" id="2.7.13.3" evidence="2"/>
<dbReference type="InterPro" id="IPR003661">
    <property type="entry name" value="HisK_dim/P_dom"/>
</dbReference>
<keyword evidence="3 6" id="KW-0597">Phosphoprotein</keyword>
<evidence type="ECO:0000313" key="10">
    <source>
        <dbReference type="EMBL" id="OZI16302.1"/>
    </source>
</evidence>
<dbReference type="PANTHER" id="PTHR43047">
    <property type="entry name" value="TWO-COMPONENT HISTIDINE PROTEIN KINASE"/>
    <property type="match status" value="1"/>
</dbReference>
<dbReference type="Proteomes" id="UP000216947">
    <property type="component" value="Unassembled WGS sequence"/>
</dbReference>
<dbReference type="CDD" id="cd00082">
    <property type="entry name" value="HisKA"/>
    <property type="match status" value="1"/>
</dbReference>
<dbReference type="InterPro" id="IPR005467">
    <property type="entry name" value="His_kinase_dom"/>
</dbReference>
<dbReference type="SUPFAM" id="SSF52172">
    <property type="entry name" value="CheY-like"/>
    <property type="match status" value="1"/>
</dbReference>
<evidence type="ECO:0000313" key="11">
    <source>
        <dbReference type="Proteomes" id="UP000216947"/>
    </source>
</evidence>
<keyword evidence="11" id="KW-1185">Reference proteome</keyword>
<dbReference type="SMART" id="SM00388">
    <property type="entry name" value="HisKA"/>
    <property type="match status" value="1"/>
</dbReference>
<dbReference type="InterPro" id="IPR003594">
    <property type="entry name" value="HATPase_dom"/>
</dbReference>
<dbReference type="Pfam" id="PF00512">
    <property type="entry name" value="HisKA"/>
    <property type="match status" value="1"/>
</dbReference>
<proteinExistence type="predicted"/>
<sequence length="426" mass="44728">MAVACVAILAAVVVLALGATRPSKNNAKHGHTPGNTCHTCRQAEAALRTRSAFLAAISHDLRTAMNAVVGMLELTLVSGSLGFAEKRQLSTALDASRSLLTLVNDLLDLSQLESGKFAIRPQVASVPNVVHEVRELFAATAQRKALTLDARVSGRLAPAHLVDTLRLKQVLNNLVSNAICHTRRGRVRIRVAAAPASVLPTGAGIQWIRFTVSDTGVGIPPAALPTLFEPFVQANTPGAEGGVGLGLSICKQLVDAMGGRIRVYSRPQRGTRVHVELPLAISDGHAGALAGPPAAKARLPILVVDDHAPNRILLNQQLQTLGHRAVCIEDGAQALAATERQAFKLVICDCAMPRMNGLEFVRALRAGGSMNAAVPVLGYTAGVQKSYEQALLNAGMDAVLVKPVGLADLQRAQHAHLAGEQQPGGS</sequence>
<protein>
    <recommendedName>
        <fullName evidence="2">histidine kinase</fullName>
        <ecNumber evidence="2">2.7.13.3</ecNumber>
    </recommendedName>
</protein>
<dbReference type="PROSITE" id="PS50110">
    <property type="entry name" value="RESPONSE_REGULATORY"/>
    <property type="match status" value="1"/>
</dbReference>
<dbReference type="InterPro" id="IPR011006">
    <property type="entry name" value="CheY-like_superfamily"/>
</dbReference>
<reference evidence="11" key="1">
    <citation type="submission" date="2017-05" db="EMBL/GenBank/DDBJ databases">
        <title>Complete and WGS of Bordetella genogroups.</title>
        <authorList>
            <person name="Spilker T."/>
            <person name="Lipuma J."/>
        </authorList>
    </citation>
    <scope>NUCLEOTIDE SEQUENCE [LARGE SCALE GENOMIC DNA]</scope>
    <source>
        <strain evidence="11">AU18089</strain>
    </source>
</reference>
<evidence type="ECO:0000256" key="1">
    <source>
        <dbReference type="ARBA" id="ARBA00000085"/>
    </source>
</evidence>
<dbReference type="CDD" id="cd16922">
    <property type="entry name" value="HATPase_EvgS-ArcB-TorS-like"/>
    <property type="match status" value="1"/>
</dbReference>
<evidence type="ECO:0000256" key="5">
    <source>
        <dbReference type="ARBA" id="ARBA00022777"/>
    </source>
</evidence>
<dbReference type="PROSITE" id="PS50109">
    <property type="entry name" value="HIS_KIN"/>
    <property type="match status" value="1"/>
</dbReference>
<dbReference type="SMART" id="SM00448">
    <property type="entry name" value="REC"/>
    <property type="match status" value="1"/>
</dbReference>
<name>A0A261QV87_9BORD</name>
<dbReference type="SMART" id="SM00387">
    <property type="entry name" value="HATPase_c"/>
    <property type="match status" value="1"/>
</dbReference>
<dbReference type="PANTHER" id="PTHR43047:SF72">
    <property type="entry name" value="OSMOSENSING HISTIDINE PROTEIN KINASE SLN1"/>
    <property type="match status" value="1"/>
</dbReference>
<keyword evidence="4" id="KW-0808">Transferase</keyword>
<dbReference type="Pfam" id="PF00072">
    <property type="entry name" value="Response_reg"/>
    <property type="match status" value="1"/>
</dbReference>
<dbReference type="AlphaFoldDB" id="A0A261QV87"/>
<dbReference type="SUPFAM" id="SSF55874">
    <property type="entry name" value="ATPase domain of HSP90 chaperone/DNA topoisomerase II/histidine kinase"/>
    <property type="match status" value="1"/>
</dbReference>
<evidence type="ECO:0000256" key="6">
    <source>
        <dbReference type="PROSITE-ProRule" id="PRU00169"/>
    </source>
</evidence>
<feature type="domain" description="Histidine kinase" evidence="8">
    <location>
        <begin position="56"/>
        <end position="281"/>
    </location>
</feature>